<dbReference type="AlphaFoldDB" id="A0A139H8C6"/>
<evidence type="ECO:0000256" key="1">
    <source>
        <dbReference type="SAM" id="MobiDB-lite"/>
    </source>
</evidence>
<feature type="chain" id="PRO_5012045752" description="Cell wall protein" evidence="2">
    <location>
        <begin position="16"/>
        <end position="274"/>
    </location>
</feature>
<dbReference type="STRING" id="321146.A0A139H8C6"/>
<reference evidence="3 4" key="1">
    <citation type="submission" date="2015-07" db="EMBL/GenBank/DDBJ databases">
        <title>Comparative genomics of the Sigatoka disease complex on banana suggests a link between parallel evolutionary changes in Pseudocercospora fijiensis and Pseudocercospora eumusae and increased virulence on the banana host.</title>
        <authorList>
            <person name="Chang T.-C."/>
            <person name="Salvucci A."/>
            <person name="Crous P.W."/>
            <person name="Stergiopoulos I."/>
        </authorList>
    </citation>
    <scope>NUCLEOTIDE SEQUENCE [LARGE SCALE GENOMIC DNA]</scope>
    <source>
        <strain evidence="3 4">CBS 114824</strain>
    </source>
</reference>
<evidence type="ECO:0000313" key="3">
    <source>
        <dbReference type="EMBL" id="KXS98705.1"/>
    </source>
</evidence>
<dbReference type="OrthoDB" id="2422134at2759"/>
<dbReference type="InterPro" id="IPR021054">
    <property type="entry name" value="Cell_wall_mannoprotein_1"/>
</dbReference>
<dbReference type="EMBL" id="LFZN01000108">
    <property type="protein sequence ID" value="KXS98705.1"/>
    <property type="molecule type" value="Genomic_DNA"/>
</dbReference>
<dbReference type="Proteomes" id="UP000070133">
    <property type="component" value="Unassembled WGS sequence"/>
</dbReference>
<protein>
    <recommendedName>
        <fullName evidence="5">Cell wall protein</fullName>
    </recommendedName>
</protein>
<keyword evidence="2" id="KW-0732">Signal</keyword>
<name>A0A139H8C6_9PEZI</name>
<keyword evidence="4" id="KW-1185">Reference proteome</keyword>
<feature type="signal peptide" evidence="2">
    <location>
        <begin position="1"/>
        <end position="15"/>
    </location>
</feature>
<dbReference type="Pfam" id="PF12296">
    <property type="entry name" value="HsbA"/>
    <property type="match status" value="1"/>
</dbReference>
<feature type="region of interest" description="Disordered" evidence="1">
    <location>
        <begin position="186"/>
        <end position="217"/>
    </location>
</feature>
<dbReference type="Gene3D" id="1.20.1280.140">
    <property type="match status" value="1"/>
</dbReference>
<dbReference type="GO" id="GO:0005576">
    <property type="term" value="C:extracellular region"/>
    <property type="evidence" value="ECO:0007669"/>
    <property type="project" value="TreeGrafter"/>
</dbReference>
<organism evidence="3 4">
    <name type="scientific">Pseudocercospora eumusae</name>
    <dbReference type="NCBI Taxonomy" id="321146"/>
    <lineage>
        <taxon>Eukaryota</taxon>
        <taxon>Fungi</taxon>
        <taxon>Dikarya</taxon>
        <taxon>Ascomycota</taxon>
        <taxon>Pezizomycotina</taxon>
        <taxon>Dothideomycetes</taxon>
        <taxon>Dothideomycetidae</taxon>
        <taxon>Mycosphaerellales</taxon>
        <taxon>Mycosphaerellaceae</taxon>
        <taxon>Pseudocercospora</taxon>
    </lineage>
</organism>
<evidence type="ECO:0008006" key="5">
    <source>
        <dbReference type="Google" id="ProtNLM"/>
    </source>
</evidence>
<dbReference type="PANTHER" id="PTHR38123:SF6">
    <property type="entry name" value="CELL WALL SERINE-THREONINE-RICH GALACTOMANNOPROTEIN MP1 (AFU_ORTHOLOGUE AFUA_4G03240)"/>
    <property type="match status" value="1"/>
</dbReference>
<evidence type="ECO:0000313" key="4">
    <source>
        <dbReference type="Proteomes" id="UP000070133"/>
    </source>
</evidence>
<gene>
    <name evidence="3" type="ORF">AC578_1261</name>
</gene>
<sequence>MNLLTLLPLVAAALASSLEFEAAELIARQDANSALVNDITTLTSSVVDLGNTVDGFTGISEAGSVATKAQTVQDELQKAVDNAKNSPMLDNNAALKLAEPAQGLNDAVIAALDKITAKKDAFAAASLTSVVAQLLDKDNQLAKEYSDVLFGKVPDELKDTAKKIVQPCLDKLQKTVDDFKAAAGGSMSTGSSSAPAASAASPSGQATPMSSMSAMQSSTMSMSMSKATMTATATTAASATATTTAHTSTGAASMNNVLEYGAFVAAAAVAIAAL</sequence>
<dbReference type="PANTHER" id="PTHR38123">
    <property type="entry name" value="CELL WALL SERINE-THREONINE-RICH GALACTOMANNOPROTEIN MP1 (AFU_ORTHOLOGUE AFUA_4G03240)"/>
    <property type="match status" value="1"/>
</dbReference>
<evidence type="ECO:0000256" key="2">
    <source>
        <dbReference type="SAM" id="SignalP"/>
    </source>
</evidence>
<accession>A0A139H8C6</accession>
<comment type="caution">
    <text evidence="3">The sequence shown here is derived from an EMBL/GenBank/DDBJ whole genome shotgun (WGS) entry which is preliminary data.</text>
</comment>
<proteinExistence type="predicted"/>